<accession>A0A084WI64</accession>
<dbReference type="AlphaFoldDB" id="A0A084WI64"/>
<protein>
    <submittedName>
        <fullName evidence="2 3">Uncharacterized protein</fullName>
    </submittedName>
</protein>
<evidence type="ECO:0000313" key="3">
    <source>
        <dbReference type="EnsemblMetazoa" id="ASIC017939-PA"/>
    </source>
</evidence>
<organism evidence="2">
    <name type="scientific">Anopheles sinensis</name>
    <name type="common">Mosquito</name>
    <dbReference type="NCBI Taxonomy" id="74873"/>
    <lineage>
        <taxon>Eukaryota</taxon>
        <taxon>Metazoa</taxon>
        <taxon>Ecdysozoa</taxon>
        <taxon>Arthropoda</taxon>
        <taxon>Hexapoda</taxon>
        <taxon>Insecta</taxon>
        <taxon>Pterygota</taxon>
        <taxon>Neoptera</taxon>
        <taxon>Endopterygota</taxon>
        <taxon>Diptera</taxon>
        <taxon>Nematocera</taxon>
        <taxon>Culicoidea</taxon>
        <taxon>Culicidae</taxon>
        <taxon>Anophelinae</taxon>
        <taxon>Anopheles</taxon>
    </lineage>
</organism>
<dbReference type="EMBL" id="ATLV01023916">
    <property type="status" value="NOT_ANNOTATED_CDS"/>
    <property type="molecule type" value="Genomic_DNA"/>
</dbReference>
<dbReference type="VEuPathDB" id="VectorBase:ASIC017939"/>
<reference evidence="2 4" key="1">
    <citation type="journal article" date="2014" name="BMC Genomics">
        <title>Genome sequence of Anopheles sinensis provides insight into genetics basis of mosquito competence for malaria parasites.</title>
        <authorList>
            <person name="Zhou D."/>
            <person name="Zhang D."/>
            <person name="Ding G."/>
            <person name="Shi L."/>
            <person name="Hou Q."/>
            <person name="Ye Y."/>
            <person name="Xu Y."/>
            <person name="Zhou H."/>
            <person name="Xiong C."/>
            <person name="Li S."/>
            <person name="Yu J."/>
            <person name="Hong S."/>
            <person name="Yu X."/>
            <person name="Zou P."/>
            <person name="Chen C."/>
            <person name="Chang X."/>
            <person name="Wang W."/>
            <person name="Lv Y."/>
            <person name="Sun Y."/>
            <person name="Ma L."/>
            <person name="Shen B."/>
            <person name="Zhu C."/>
        </authorList>
    </citation>
    <scope>NUCLEOTIDE SEQUENCE [LARGE SCALE GENOMIC DNA]</scope>
</reference>
<dbReference type="EMBL" id="KE525347">
    <property type="protein sequence ID" value="KFB49908.1"/>
    <property type="molecule type" value="Genomic_DNA"/>
</dbReference>
<name>A0A084WI64_ANOSI</name>
<proteinExistence type="predicted"/>
<reference evidence="3" key="2">
    <citation type="submission" date="2020-05" db="UniProtKB">
        <authorList>
            <consortium name="EnsemblMetazoa"/>
        </authorList>
    </citation>
    <scope>IDENTIFICATION</scope>
</reference>
<evidence type="ECO:0000256" key="1">
    <source>
        <dbReference type="SAM" id="MobiDB-lite"/>
    </source>
</evidence>
<dbReference type="EnsemblMetazoa" id="ASIC017939-RA">
    <property type="protein sequence ID" value="ASIC017939-PA"/>
    <property type="gene ID" value="ASIC017939"/>
</dbReference>
<sequence length="72" mass="7935">MKFAAGNRILLKGRVLIEDRTAIAKRTTVQSASSEPPSFQGKGGFLYRQTTTNCDSTSTTIPRRQKGAHPFH</sequence>
<dbReference type="Proteomes" id="UP000030765">
    <property type="component" value="Unassembled WGS sequence"/>
</dbReference>
<evidence type="ECO:0000313" key="4">
    <source>
        <dbReference type="Proteomes" id="UP000030765"/>
    </source>
</evidence>
<feature type="compositionally biased region" description="Basic residues" evidence="1">
    <location>
        <begin position="63"/>
        <end position="72"/>
    </location>
</feature>
<feature type="region of interest" description="Disordered" evidence="1">
    <location>
        <begin position="53"/>
        <end position="72"/>
    </location>
</feature>
<gene>
    <name evidence="2" type="ORF">ZHAS_00017939</name>
</gene>
<evidence type="ECO:0000313" key="2">
    <source>
        <dbReference type="EMBL" id="KFB49908.1"/>
    </source>
</evidence>
<keyword evidence="4" id="KW-1185">Reference proteome</keyword>